<sequence length="160" mass="18012">MKEWVGDVGSGDEMYNILKYADQLKQVCQEHETAPIETPRTIITYPDGTITLWSDDIQLEYQALIYMDTTICLNSTHSSFRDDTLSVGRLERITVEIVDLGNGLPSLHIVTKLCAIESAENGCATTEEEEEEEEEEMDSGGREIAYEEAGQGQGQWIMKR</sequence>
<evidence type="ECO:0000313" key="3">
    <source>
        <dbReference type="Proteomes" id="UP000054166"/>
    </source>
</evidence>
<feature type="region of interest" description="Disordered" evidence="1">
    <location>
        <begin position="121"/>
        <end position="160"/>
    </location>
</feature>
<accession>A0A0C3EZ54</accession>
<protein>
    <submittedName>
        <fullName evidence="2">Uncharacterized protein</fullName>
    </submittedName>
</protein>
<dbReference type="InParanoid" id="A0A0C3EZ54"/>
<keyword evidence="3" id="KW-1185">Reference proteome</keyword>
<organism evidence="2 3">
    <name type="scientific">Piloderma croceum (strain F 1598)</name>
    <dbReference type="NCBI Taxonomy" id="765440"/>
    <lineage>
        <taxon>Eukaryota</taxon>
        <taxon>Fungi</taxon>
        <taxon>Dikarya</taxon>
        <taxon>Basidiomycota</taxon>
        <taxon>Agaricomycotina</taxon>
        <taxon>Agaricomycetes</taxon>
        <taxon>Agaricomycetidae</taxon>
        <taxon>Atheliales</taxon>
        <taxon>Atheliaceae</taxon>
        <taxon>Piloderma</taxon>
    </lineage>
</organism>
<dbReference type="Proteomes" id="UP000054166">
    <property type="component" value="Unassembled WGS sequence"/>
</dbReference>
<name>A0A0C3EZ54_PILCF</name>
<reference evidence="3" key="2">
    <citation type="submission" date="2015-01" db="EMBL/GenBank/DDBJ databases">
        <title>Evolutionary Origins and Diversification of the Mycorrhizal Mutualists.</title>
        <authorList>
            <consortium name="DOE Joint Genome Institute"/>
            <consortium name="Mycorrhizal Genomics Consortium"/>
            <person name="Kohler A."/>
            <person name="Kuo A."/>
            <person name="Nagy L.G."/>
            <person name="Floudas D."/>
            <person name="Copeland A."/>
            <person name="Barry K.W."/>
            <person name="Cichocki N."/>
            <person name="Veneault-Fourrey C."/>
            <person name="LaButti K."/>
            <person name="Lindquist E.A."/>
            <person name="Lipzen A."/>
            <person name="Lundell T."/>
            <person name="Morin E."/>
            <person name="Murat C."/>
            <person name="Riley R."/>
            <person name="Ohm R."/>
            <person name="Sun H."/>
            <person name="Tunlid A."/>
            <person name="Henrissat B."/>
            <person name="Grigoriev I.V."/>
            <person name="Hibbett D.S."/>
            <person name="Martin F."/>
        </authorList>
    </citation>
    <scope>NUCLEOTIDE SEQUENCE [LARGE SCALE GENOMIC DNA]</scope>
    <source>
        <strain evidence="3">F 1598</strain>
    </source>
</reference>
<reference evidence="2 3" key="1">
    <citation type="submission" date="2014-04" db="EMBL/GenBank/DDBJ databases">
        <authorList>
            <consortium name="DOE Joint Genome Institute"/>
            <person name="Kuo A."/>
            <person name="Tarkka M."/>
            <person name="Buscot F."/>
            <person name="Kohler A."/>
            <person name="Nagy L.G."/>
            <person name="Floudas D."/>
            <person name="Copeland A."/>
            <person name="Barry K.W."/>
            <person name="Cichocki N."/>
            <person name="Veneault-Fourrey C."/>
            <person name="LaButti K."/>
            <person name="Lindquist E.A."/>
            <person name="Lipzen A."/>
            <person name="Lundell T."/>
            <person name="Morin E."/>
            <person name="Murat C."/>
            <person name="Sun H."/>
            <person name="Tunlid A."/>
            <person name="Henrissat B."/>
            <person name="Grigoriev I.V."/>
            <person name="Hibbett D.S."/>
            <person name="Martin F."/>
            <person name="Nordberg H.P."/>
            <person name="Cantor M.N."/>
            <person name="Hua S.X."/>
        </authorList>
    </citation>
    <scope>NUCLEOTIDE SEQUENCE [LARGE SCALE GENOMIC DNA]</scope>
    <source>
        <strain evidence="2 3">F 1598</strain>
    </source>
</reference>
<gene>
    <name evidence="2" type="ORF">PILCRDRAFT_15609</name>
</gene>
<evidence type="ECO:0000256" key="1">
    <source>
        <dbReference type="SAM" id="MobiDB-lite"/>
    </source>
</evidence>
<proteinExistence type="predicted"/>
<dbReference type="HOGENOM" id="CLU_1652845_0_0_1"/>
<evidence type="ECO:0000313" key="2">
    <source>
        <dbReference type="EMBL" id="KIM73001.1"/>
    </source>
</evidence>
<dbReference type="EMBL" id="KN833097">
    <property type="protein sequence ID" value="KIM73001.1"/>
    <property type="molecule type" value="Genomic_DNA"/>
</dbReference>
<dbReference type="AlphaFoldDB" id="A0A0C3EZ54"/>
<feature type="compositionally biased region" description="Acidic residues" evidence="1">
    <location>
        <begin position="126"/>
        <end position="138"/>
    </location>
</feature>